<dbReference type="STRING" id="9544.ENSMMUP00000033829"/>
<dbReference type="GO" id="GO:0031297">
    <property type="term" value="P:replication fork processing"/>
    <property type="evidence" value="ECO:0007669"/>
    <property type="project" value="Ensembl"/>
</dbReference>
<evidence type="ECO:0000313" key="8">
    <source>
        <dbReference type="Proteomes" id="UP000006718"/>
    </source>
</evidence>
<dbReference type="GO" id="GO:0003682">
    <property type="term" value="F:chromatin binding"/>
    <property type="evidence" value="ECO:0007669"/>
    <property type="project" value="Ensembl"/>
</dbReference>
<sequence length="380" mass="41584">MAMQMQLEANADTSVEEESFGPQPISRLEQCGINANDVKKLEEAGFHTVEAVAYAPKKELINIKGISEAKADKILAEAAKLVPMGFTTATEFHQRRSEIIQITTGSKELDKLLQGGIETGSITEMFGEFRTGKTQICHTLAVTCQLPIDRGGGEGKAMYIDTEGTFRPERLLAVAERDGVSLCPARMQQYNQQYNSTTVASDSRAQAVLPPQCSWDYRYGLSGSDVLDNVAYARAFNTDHQTQLLYQASAMMVESRYALLIVDSATALYRTDYSGRGELSARQMHLARFLRMLLRLADEFGVAVVITNQVVAQVDGAAMFAADPKKPIGGNIIAHASTTRLYLRKGRGETRICKIYDSPCLPEAEAMFAINADGVGDAKD</sequence>
<dbReference type="InterPro" id="IPR013632">
    <property type="entry name" value="Rad51_C"/>
</dbReference>
<dbReference type="Pfam" id="PF08423">
    <property type="entry name" value="Rad51"/>
    <property type="match status" value="2"/>
</dbReference>
<dbReference type="GO" id="GO:0000722">
    <property type="term" value="P:telomere maintenance via recombination"/>
    <property type="evidence" value="ECO:0007669"/>
    <property type="project" value="Ensembl"/>
</dbReference>
<gene>
    <name evidence="7 9" type="primary">RAD51</name>
</gene>
<organism evidence="7 8">
    <name type="scientific">Macaca mulatta</name>
    <name type="common">Rhesus macaque</name>
    <dbReference type="NCBI Taxonomy" id="9544"/>
    <lineage>
        <taxon>Eukaryota</taxon>
        <taxon>Metazoa</taxon>
        <taxon>Chordata</taxon>
        <taxon>Craniata</taxon>
        <taxon>Vertebrata</taxon>
        <taxon>Euteleostomi</taxon>
        <taxon>Mammalia</taxon>
        <taxon>Eutheria</taxon>
        <taxon>Euarchontoglires</taxon>
        <taxon>Primates</taxon>
        <taxon>Haplorrhini</taxon>
        <taxon>Catarrhini</taxon>
        <taxon>Cercopithecidae</taxon>
        <taxon>Cercopithecinae</taxon>
        <taxon>Macaca</taxon>
    </lineage>
</organism>
<reference evidence="7" key="4">
    <citation type="submission" date="2025-09" db="UniProtKB">
        <authorList>
            <consortium name="Ensembl"/>
        </authorList>
    </citation>
    <scope>IDENTIFICATION</scope>
    <source>
        <strain evidence="7">17573</strain>
    </source>
</reference>
<evidence type="ECO:0000259" key="5">
    <source>
        <dbReference type="PROSITE" id="PS50162"/>
    </source>
</evidence>
<dbReference type="FunCoup" id="F6TQF9">
    <property type="interactions" value="2220"/>
</dbReference>
<protein>
    <submittedName>
        <fullName evidence="7">RAD51 recombinase</fullName>
    </submittedName>
</protein>
<dbReference type="GO" id="GO:0036297">
    <property type="term" value="P:interstrand cross-link repair"/>
    <property type="evidence" value="ECO:0007669"/>
    <property type="project" value="Ensembl"/>
</dbReference>
<dbReference type="AlphaFoldDB" id="F6TQF9"/>
<dbReference type="Proteomes" id="UP000006718">
    <property type="component" value="Chromosome 7"/>
</dbReference>
<dbReference type="GO" id="GO:0072757">
    <property type="term" value="P:cellular response to camptothecin"/>
    <property type="evidence" value="ECO:0007669"/>
    <property type="project" value="Ensembl"/>
</dbReference>
<dbReference type="SMR" id="F6TQF9"/>
<dbReference type="GO" id="GO:0070192">
    <property type="term" value="P:chromosome organization involved in meiotic cell cycle"/>
    <property type="evidence" value="ECO:0007669"/>
    <property type="project" value="Ensembl"/>
</dbReference>
<dbReference type="InterPro" id="IPR010995">
    <property type="entry name" value="DNA_repair_Rad51/TF_NusA_a-hlx"/>
</dbReference>
<dbReference type="GeneTree" id="ENSGT00940000156157"/>
<dbReference type="GO" id="GO:0005524">
    <property type="term" value="F:ATP binding"/>
    <property type="evidence" value="ECO:0007669"/>
    <property type="project" value="UniProtKB-KW"/>
</dbReference>
<dbReference type="GO" id="GO:0072711">
    <property type="term" value="P:cellular response to hydroxyurea"/>
    <property type="evidence" value="ECO:0007669"/>
    <property type="project" value="Ensembl"/>
</dbReference>
<comment type="similarity">
    <text evidence="4">Belongs to the RecA family.</text>
</comment>
<dbReference type="GO" id="GO:0005829">
    <property type="term" value="C:cytosol"/>
    <property type="evidence" value="ECO:0007669"/>
    <property type="project" value="Ensembl"/>
</dbReference>
<dbReference type="GO" id="GO:0016605">
    <property type="term" value="C:PML body"/>
    <property type="evidence" value="ECO:0007669"/>
    <property type="project" value="Ensembl"/>
</dbReference>
<accession>F6TQF9</accession>
<dbReference type="Pfam" id="PF14520">
    <property type="entry name" value="HHH_5"/>
    <property type="match status" value="1"/>
</dbReference>
<dbReference type="GO" id="GO:0042802">
    <property type="term" value="F:identical protein binding"/>
    <property type="evidence" value="ECO:0007669"/>
    <property type="project" value="Ensembl"/>
</dbReference>
<dbReference type="Bgee" id="ENSMMUG00000004579">
    <property type="expression patterns" value="Expressed in spermatocyte and 19 other cell types or tissues"/>
</dbReference>
<dbReference type="SUPFAM" id="SSF47794">
    <property type="entry name" value="Rad51 N-terminal domain-like"/>
    <property type="match status" value="1"/>
</dbReference>
<dbReference type="GO" id="GO:0003690">
    <property type="term" value="F:double-stranded DNA binding"/>
    <property type="evidence" value="ECO:0007669"/>
    <property type="project" value="Ensembl"/>
</dbReference>
<dbReference type="GO" id="GO:0000785">
    <property type="term" value="C:chromatin"/>
    <property type="evidence" value="ECO:0007669"/>
    <property type="project" value="Ensembl"/>
</dbReference>
<dbReference type="SMART" id="SM00382">
    <property type="entry name" value="AAA"/>
    <property type="match status" value="1"/>
</dbReference>
<evidence type="ECO:0000256" key="3">
    <source>
        <dbReference type="ARBA" id="ARBA00023125"/>
    </source>
</evidence>
<dbReference type="GO" id="GO:0001673">
    <property type="term" value="C:male germ cell nucleus"/>
    <property type="evidence" value="ECO:0007669"/>
    <property type="project" value="Ensembl"/>
</dbReference>
<proteinExistence type="inferred from homology"/>
<dbReference type="GO" id="GO:0000800">
    <property type="term" value="C:lateral element"/>
    <property type="evidence" value="ECO:0007669"/>
    <property type="project" value="Ensembl"/>
</dbReference>
<dbReference type="GO" id="GO:0000150">
    <property type="term" value="F:DNA strand exchange activity"/>
    <property type="evidence" value="ECO:0007669"/>
    <property type="project" value="Ensembl"/>
</dbReference>
<dbReference type="InterPro" id="IPR003593">
    <property type="entry name" value="AAA+_ATPase"/>
</dbReference>
<dbReference type="GO" id="GO:0099182">
    <property type="term" value="C:presynaptic intermediate filament cytoskeleton"/>
    <property type="evidence" value="ECO:0007669"/>
    <property type="project" value="Ensembl"/>
</dbReference>
<dbReference type="GO" id="GO:0017116">
    <property type="term" value="F:single-stranded DNA helicase activity"/>
    <property type="evidence" value="ECO:0007669"/>
    <property type="project" value="Ensembl"/>
</dbReference>
<dbReference type="GO" id="GO:0005739">
    <property type="term" value="C:mitochondrion"/>
    <property type="evidence" value="ECO:0007669"/>
    <property type="project" value="Ensembl"/>
</dbReference>
<dbReference type="GO" id="GO:0000730">
    <property type="term" value="P:DNA recombinase assembly"/>
    <property type="evidence" value="ECO:0007669"/>
    <property type="project" value="Ensembl"/>
</dbReference>
<dbReference type="GO" id="GO:1990414">
    <property type="term" value="P:replication-born double-strand break repair via sister chromatid exchange"/>
    <property type="evidence" value="ECO:0007669"/>
    <property type="project" value="Ensembl"/>
</dbReference>
<dbReference type="PROSITE" id="PS50162">
    <property type="entry name" value="RECA_2"/>
    <property type="match status" value="1"/>
</dbReference>
<name>F6TQF9_MACMU</name>
<dbReference type="PIRSF" id="PIRSF005856">
    <property type="entry name" value="Rad51"/>
    <property type="match status" value="1"/>
</dbReference>
<dbReference type="VGNC" id="VGNC:76645">
    <property type="gene designation" value="RAD51"/>
</dbReference>
<dbReference type="PANTHER" id="PTHR22942">
    <property type="entry name" value="RECA/RAD51/RADA DNA STRAND-PAIRING FAMILY MEMBER"/>
    <property type="match status" value="1"/>
</dbReference>
<dbReference type="GO" id="GO:0005730">
    <property type="term" value="C:nucleolus"/>
    <property type="evidence" value="ECO:0007669"/>
    <property type="project" value="Ensembl"/>
</dbReference>
<evidence type="ECO:0000256" key="4">
    <source>
        <dbReference type="RuleBase" id="RU003422"/>
    </source>
</evidence>
<dbReference type="GO" id="GO:0048471">
    <property type="term" value="C:perinuclear region of cytoplasm"/>
    <property type="evidence" value="ECO:0007669"/>
    <property type="project" value="Ensembl"/>
</dbReference>
<dbReference type="SUPFAM" id="SSF52540">
    <property type="entry name" value="P-loop containing nucleoside triphosphate hydrolases"/>
    <property type="match status" value="1"/>
</dbReference>
<dbReference type="VEuPathDB" id="HostDB:ENSMMUG00000004579"/>
<dbReference type="InterPro" id="IPR027417">
    <property type="entry name" value="P-loop_NTPase"/>
</dbReference>
<dbReference type="GO" id="GO:0000152">
    <property type="term" value="C:nuclear ubiquitin ligase complex"/>
    <property type="evidence" value="ECO:0007669"/>
    <property type="project" value="Ensembl"/>
</dbReference>
<dbReference type="GO" id="GO:0071479">
    <property type="term" value="P:cellular response to ionizing radiation"/>
    <property type="evidence" value="ECO:0007669"/>
    <property type="project" value="Ensembl"/>
</dbReference>
<dbReference type="ExpressionAtlas" id="F6TQF9">
    <property type="expression patterns" value="baseline"/>
</dbReference>
<evidence type="ECO:0000256" key="2">
    <source>
        <dbReference type="ARBA" id="ARBA00022840"/>
    </source>
</evidence>
<dbReference type="GO" id="GO:0010569">
    <property type="term" value="P:regulation of double-strand break repair via homologous recombination"/>
    <property type="evidence" value="ECO:0007669"/>
    <property type="project" value="Ensembl"/>
</dbReference>
<keyword evidence="1 4" id="KW-0547">Nucleotide-binding</keyword>
<dbReference type="Ensembl" id="ENSMMUT00000040802.3">
    <property type="protein sequence ID" value="ENSMMUP00000033829.3"/>
    <property type="gene ID" value="ENSMMUG00000004579.4"/>
</dbReference>
<dbReference type="GO" id="GO:0140664">
    <property type="term" value="F:ATP-dependent DNA damage sensor activity"/>
    <property type="evidence" value="ECO:0007669"/>
    <property type="project" value="InterPro"/>
</dbReference>
<evidence type="ECO:0000259" key="6">
    <source>
        <dbReference type="PROSITE" id="PS50163"/>
    </source>
</evidence>
<dbReference type="InterPro" id="IPR020587">
    <property type="entry name" value="RecA_monomer-monomer_interface"/>
</dbReference>
<keyword evidence="8" id="KW-1185">Reference proteome</keyword>
<dbReference type="FunFam" id="3.40.50.300:FF:002052">
    <property type="entry name" value="DNA repair protein RAD51 homolog"/>
    <property type="match status" value="1"/>
</dbReference>
<dbReference type="InParanoid" id="F6TQF9"/>
<dbReference type="NCBIfam" id="NF003301">
    <property type="entry name" value="PRK04301.1"/>
    <property type="match status" value="1"/>
</dbReference>
<dbReference type="GO" id="GO:0003697">
    <property type="term" value="F:single-stranded DNA binding"/>
    <property type="evidence" value="ECO:0007669"/>
    <property type="project" value="Ensembl"/>
</dbReference>
<dbReference type="PROSITE" id="PS50163">
    <property type="entry name" value="RECA_3"/>
    <property type="match status" value="1"/>
</dbReference>
<evidence type="ECO:0000256" key="1">
    <source>
        <dbReference type="ARBA" id="ARBA00022741"/>
    </source>
</evidence>
<dbReference type="PANTHER" id="PTHR22942:SF39">
    <property type="entry name" value="DNA REPAIR PROTEIN RAD51 HOMOLOG 1"/>
    <property type="match status" value="1"/>
</dbReference>
<evidence type="ECO:0000313" key="9">
    <source>
        <dbReference type="VGNC" id="VGNC:76645"/>
    </source>
</evidence>
<dbReference type="InterPro" id="IPR016467">
    <property type="entry name" value="DNA_recomb/repair_RecA-like"/>
</dbReference>
<dbReference type="GO" id="GO:0035861">
    <property type="term" value="C:site of double-strand break"/>
    <property type="evidence" value="ECO:0007669"/>
    <property type="project" value="Ensembl"/>
</dbReference>
<dbReference type="GO" id="GO:0000781">
    <property type="term" value="C:chromosome, telomeric region"/>
    <property type="evidence" value="ECO:0007669"/>
    <property type="project" value="Ensembl"/>
</dbReference>
<keyword evidence="3" id="KW-0238">DNA-binding</keyword>
<dbReference type="GO" id="GO:1990918">
    <property type="term" value="P:double-strand break repair involved in meiotic recombination"/>
    <property type="evidence" value="ECO:0007669"/>
    <property type="project" value="Ensembl"/>
</dbReference>
<dbReference type="InterPro" id="IPR020588">
    <property type="entry name" value="RecA_ATP-bd"/>
</dbReference>
<evidence type="ECO:0000313" key="7">
    <source>
        <dbReference type="Ensembl" id="ENSMMUP00000033829.3"/>
    </source>
</evidence>
<dbReference type="Gene3D" id="1.10.150.20">
    <property type="entry name" value="5' to 3' exonuclease, C-terminal subdomain"/>
    <property type="match status" value="1"/>
</dbReference>
<dbReference type="GO" id="GO:0010833">
    <property type="term" value="P:telomere maintenance via telomere lengthening"/>
    <property type="evidence" value="ECO:0007669"/>
    <property type="project" value="Ensembl"/>
</dbReference>
<feature type="domain" description="RecA family profile 1" evidence="5">
    <location>
        <begin position="98"/>
        <end position="310"/>
    </location>
</feature>
<feature type="domain" description="RecA family profile 2" evidence="6">
    <location>
        <begin position="317"/>
        <end position="380"/>
    </location>
</feature>
<reference evidence="8" key="1">
    <citation type="journal article" date="2007" name="Science">
        <title>Evolutionary and biomedical insights from the rhesus macaque genome.</title>
        <authorList>
            <person name="Gibbs R.A."/>
            <person name="Rogers J."/>
            <person name="Katze M.G."/>
            <person name="Bumgarner R."/>
            <person name="Weinstock G.M."/>
            <person name="Mardis E.R."/>
            <person name="Remington K.A."/>
            <person name="Strausberg R.L."/>
            <person name="Venter J.C."/>
            <person name="Wilson R.K."/>
            <person name="Batzer M.A."/>
            <person name="Bustamante C.D."/>
            <person name="Eichler E.E."/>
            <person name="Hahn M.W."/>
            <person name="Hardison R.C."/>
            <person name="Makova K.D."/>
            <person name="Miller W."/>
            <person name="Milosavljevic A."/>
            <person name="Palermo R.E."/>
            <person name="Siepel A."/>
            <person name="Sikela J.M."/>
            <person name="Attaway T."/>
            <person name="Bell S."/>
            <person name="Bernard K.E."/>
            <person name="Buhay C.J."/>
            <person name="Chandrabose M.N."/>
            <person name="Dao M."/>
            <person name="Davis C."/>
            <person name="Delehaunty K.D."/>
            <person name="Ding Y."/>
            <person name="Dinh H.H."/>
            <person name="Dugan-Rocha S."/>
            <person name="Fulton L.A."/>
            <person name="Gabisi R.A."/>
            <person name="Garner T.T."/>
            <person name="Godfrey J."/>
            <person name="Hawes A.C."/>
            <person name="Hernandez J."/>
            <person name="Hines S."/>
            <person name="Holder M."/>
            <person name="Hume J."/>
            <person name="Jhangiani S.N."/>
            <person name="Joshi V."/>
            <person name="Khan Z.M."/>
            <person name="Kirkness E.F."/>
            <person name="Cree A."/>
            <person name="Fowler R.G."/>
            <person name="Lee S."/>
            <person name="Lewis L.R."/>
            <person name="Li Z."/>
            <person name="Liu Y.-S."/>
            <person name="Moore S.M."/>
            <person name="Muzny D."/>
            <person name="Nazareth L.V."/>
            <person name="Ngo D.N."/>
            <person name="Okwuonu G.O."/>
            <person name="Pai G."/>
            <person name="Parker D."/>
            <person name="Paul H.A."/>
            <person name="Pfannkoch C."/>
            <person name="Pohl C.S."/>
            <person name="Rogers Y.-H.C."/>
            <person name="Ruiz S.J."/>
            <person name="Sabo A."/>
            <person name="Santibanez J."/>
            <person name="Schneider B.W."/>
            <person name="Smith S.M."/>
            <person name="Sodergren E."/>
            <person name="Svatek A.F."/>
            <person name="Utterback T.R."/>
            <person name="Vattathil S."/>
            <person name="Warren W."/>
            <person name="White C.S."/>
            <person name="Chinwalla A.T."/>
            <person name="Feng Y."/>
            <person name="Halpern A.L."/>
            <person name="Hillier L.W."/>
            <person name="Huang X."/>
            <person name="Minx P."/>
            <person name="Nelson J.O."/>
            <person name="Pepin K.H."/>
            <person name="Qin X."/>
            <person name="Sutton G.G."/>
            <person name="Venter E."/>
            <person name="Walenz B.P."/>
            <person name="Wallis J.W."/>
            <person name="Worley K.C."/>
            <person name="Yang S.-P."/>
            <person name="Jones S.M."/>
            <person name="Marra M.A."/>
            <person name="Rocchi M."/>
            <person name="Schein J.E."/>
            <person name="Baertsch R."/>
            <person name="Clarke L."/>
            <person name="Csuros M."/>
            <person name="Glasscock J."/>
            <person name="Harris R.A."/>
            <person name="Havlak P."/>
            <person name="Jackson A.R."/>
            <person name="Jiang H."/>
            <person name="Liu Y."/>
            <person name="Messina D.N."/>
            <person name="Shen Y."/>
            <person name="Song H.X.-Z."/>
            <person name="Wylie T."/>
            <person name="Zhang L."/>
            <person name="Birney E."/>
            <person name="Han K."/>
            <person name="Konkel M.K."/>
            <person name="Lee J."/>
            <person name="Smit A.F.A."/>
            <person name="Ullmer B."/>
            <person name="Wang H."/>
            <person name="Xing J."/>
            <person name="Burhans R."/>
            <person name="Cheng Z."/>
            <person name="Karro J.E."/>
            <person name="Ma J."/>
            <person name="Raney B."/>
            <person name="She X."/>
            <person name="Cox M.J."/>
            <person name="Demuth J.P."/>
            <person name="Dumas L.J."/>
            <person name="Han S.-G."/>
            <person name="Hopkins J."/>
            <person name="Karimpour-Fard A."/>
            <person name="Kim Y.H."/>
            <person name="Pollack J.R."/>
            <person name="Vinar T."/>
            <person name="Addo-Quaye C."/>
            <person name="Degenhardt J."/>
            <person name="Denby A."/>
            <person name="Hubisz M.J."/>
            <person name="Indap A."/>
            <person name="Kosiol C."/>
            <person name="Lahn B.T."/>
            <person name="Lawson H.A."/>
            <person name="Marklein A."/>
            <person name="Nielsen R."/>
            <person name="Vallender E.J."/>
            <person name="Clark A.G."/>
            <person name="Ferguson B."/>
            <person name="Hernandez R.D."/>
            <person name="Hirani K."/>
            <person name="Kehrer-Sawatzki H."/>
            <person name="Kolb J."/>
            <person name="Patil S."/>
            <person name="Pu L.-L."/>
            <person name="Ren Y."/>
            <person name="Smith D.G."/>
            <person name="Wheeler D.A."/>
            <person name="Schenck I."/>
            <person name="Ball E.V."/>
            <person name="Chen R."/>
            <person name="Cooper D.N."/>
            <person name="Giardine B."/>
            <person name="Hsu F."/>
            <person name="Kent W.J."/>
            <person name="Lesk A."/>
            <person name="Nelson D.L."/>
            <person name="O'brien W.E."/>
            <person name="Pruefer K."/>
            <person name="Stenson P.D."/>
            <person name="Wallace J.C."/>
            <person name="Ke H."/>
            <person name="Liu X.-M."/>
            <person name="Wang P."/>
            <person name="Xiang A.P."/>
            <person name="Yang F."/>
            <person name="Barber G.P."/>
            <person name="Haussler D."/>
            <person name="Karolchik D."/>
            <person name="Kern A.D."/>
            <person name="Kuhn R.M."/>
            <person name="Smith K.E."/>
            <person name="Zwieg A.S."/>
        </authorList>
    </citation>
    <scope>NUCLEOTIDE SEQUENCE [LARGE SCALE GENOMIC DNA]</scope>
    <source>
        <strain evidence="8">17573</strain>
    </source>
</reference>
<keyword evidence="2 4" id="KW-0067">ATP-binding</keyword>
<dbReference type="FunFam" id="1.10.150.20:FF:000029">
    <property type="entry name" value="DNA repair protein RAD51 homolog"/>
    <property type="match status" value="1"/>
</dbReference>
<dbReference type="CDD" id="cd19513">
    <property type="entry name" value="Rad51"/>
    <property type="match status" value="1"/>
</dbReference>
<reference evidence="7" key="2">
    <citation type="submission" date="2019-01" db="EMBL/GenBank/DDBJ databases">
        <authorList>
            <person name="Graves T."/>
            <person name="Eichler E.E."/>
            <person name="Wilson R.K."/>
        </authorList>
    </citation>
    <scope>NUCLEOTIDE SEQUENCE [LARGE SCALE GENOMIC DNA]</scope>
    <source>
        <strain evidence="7">17573</strain>
    </source>
</reference>
<dbReference type="Gene3D" id="3.40.50.300">
    <property type="entry name" value="P-loop containing nucleotide triphosphate hydrolases"/>
    <property type="match status" value="1"/>
</dbReference>
<reference evidence="7" key="3">
    <citation type="submission" date="2025-08" db="UniProtKB">
        <authorList>
            <consortium name="Ensembl"/>
        </authorList>
    </citation>
    <scope>IDENTIFICATION</scope>
    <source>
        <strain evidence="7">17573</strain>
    </source>
</reference>
<dbReference type="GO" id="GO:0070182">
    <property type="term" value="F:DNA polymerase binding"/>
    <property type="evidence" value="ECO:0007669"/>
    <property type="project" value="Ensembl"/>
</dbReference>
<dbReference type="OMA" id="RAYNSNH"/>